<dbReference type="PANTHER" id="PTHR10742">
    <property type="entry name" value="FLAVIN MONOAMINE OXIDASE"/>
    <property type="match status" value="1"/>
</dbReference>
<dbReference type="InterPro" id="IPR007526">
    <property type="entry name" value="SWIRM"/>
</dbReference>
<dbReference type="Gene3D" id="1.10.10.10">
    <property type="entry name" value="Winged helix-like DNA-binding domain superfamily/Winged helix DNA-binding domain"/>
    <property type="match status" value="1"/>
</dbReference>
<keyword evidence="4" id="KW-0175">Coiled coil</keyword>
<dbReference type="InterPro" id="IPR036388">
    <property type="entry name" value="WH-like_DNA-bd_sf"/>
</dbReference>
<protein>
    <submittedName>
        <fullName evidence="7">Lysine-specific histone demethylase 1A</fullName>
    </submittedName>
</protein>
<comment type="subcellular location">
    <subcellularLocation>
        <location evidence="1">Nucleus</location>
    </subcellularLocation>
</comment>
<dbReference type="PANTHER" id="PTHR10742:SF386">
    <property type="entry name" value="LYSINE-SPECIFIC HISTONE DEMETHYLASE 1A"/>
    <property type="match status" value="1"/>
</dbReference>
<feature type="coiled-coil region" evidence="4">
    <location>
        <begin position="70"/>
        <end position="97"/>
    </location>
</feature>
<proteinExistence type="inferred from homology"/>
<feature type="region of interest" description="Disordered" evidence="5">
    <location>
        <begin position="43"/>
        <end position="62"/>
    </location>
</feature>
<dbReference type="InterPro" id="IPR050281">
    <property type="entry name" value="Flavin_monoamine_oxidase"/>
</dbReference>
<feature type="domain" description="SWIRM" evidence="6">
    <location>
        <begin position="242"/>
        <end position="340"/>
    </location>
</feature>
<evidence type="ECO:0000256" key="2">
    <source>
        <dbReference type="ARBA" id="ARBA00005995"/>
    </source>
</evidence>
<feature type="non-terminal residue" evidence="7">
    <location>
        <position position="917"/>
    </location>
</feature>
<feature type="non-terminal residue" evidence="7">
    <location>
        <position position="1"/>
    </location>
</feature>
<dbReference type="EMBL" id="NJHN03000011">
    <property type="protein sequence ID" value="KAH9426349.1"/>
    <property type="molecule type" value="Genomic_DNA"/>
</dbReference>
<evidence type="ECO:0000313" key="7">
    <source>
        <dbReference type="EMBL" id="KAH9426349.1"/>
    </source>
</evidence>
<dbReference type="PROSITE" id="PS50934">
    <property type="entry name" value="SWIRM"/>
    <property type="match status" value="1"/>
</dbReference>
<dbReference type="SUPFAM" id="SSF54373">
    <property type="entry name" value="FAD-linked reductases, C-terminal domain"/>
    <property type="match status" value="1"/>
</dbReference>
<dbReference type="SUPFAM" id="SSF46689">
    <property type="entry name" value="Homeodomain-like"/>
    <property type="match status" value="1"/>
</dbReference>
<comment type="similarity">
    <text evidence="2">Belongs to the flavin monoamine oxidase family.</text>
</comment>
<dbReference type="Gene3D" id="1.10.287.80">
    <property type="entry name" value="ATP synthase, gamma subunit, helix hairpin domain"/>
    <property type="match status" value="1"/>
</dbReference>
<reference evidence="7 8" key="1">
    <citation type="journal article" date="2018" name="J. Allergy Clin. Immunol.">
        <title>High-quality assembly of Dermatophagoides pteronyssinus genome and transcriptome reveals a wide range of novel allergens.</title>
        <authorList>
            <person name="Liu X.Y."/>
            <person name="Yang K.Y."/>
            <person name="Wang M.Q."/>
            <person name="Kwok J.S."/>
            <person name="Zeng X."/>
            <person name="Yang Z."/>
            <person name="Xiao X.J."/>
            <person name="Lau C.P."/>
            <person name="Li Y."/>
            <person name="Huang Z.M."/>
            <person name="Ba J.G."/>
            <person name="Yim A.K."/>
            <person name="Ouyang C.Y."/>
            <person name="Ngai S.M."/>
            <person name="Chan T.F."/>
            <person name="Leung E.L."/>
            <person name="Liu L."/>
            <person name="Liu Z.G."/>
            <person name="Tsui S.K."/>
        </authorList>
    </citation>
    <scope>NUCLEOTIDE SEQUENCE [LARGE SCALE GENOMIC DNA]</scope>
    <source>
        <strain evidence="7">Derp</strain>
    </source>
</reference>
<dbReference type="Pfam" id="PF01593">
    <property type="entry name" value="Amino_oxidase"/>
    <property type="match status" value="1"/>
</dbReference>
<evidence type="ECO:0000256" key="4">
    <source>
        <dbReference type="SAM" id="Coils"/>
    </source>
</evidence>
<dbReference type="SUPFAM" id="SSF51905">
    <property type="entry name" value="FAD/NAD(P)-binding domain"/>
    <property type="match status" value="1"/>
</dbReference>
<reference evidence="7 8" key="2">
    <citation type="journal article" date="2022" name="Mol. Biol. Evol.">
        <title>Comparative Genomics Reveals Insights into the Divergent Evolution of Astigmatic Mites and Household Pest Adaptations.</title>
        <authorList>
            <person name="Xiong Q."/>
            <person name="Wan A.T."/>
            <person name="Liu X."/>
            <person name="Fung C.S."/>
            <person name="Xiao X."/>
            <person name="Malainual N."/>
            <person name="Hou J."/>
            <person name="Wang L."/>
            <person name="Wang M."/>
            <person name="Yang K.Y."/>
            <person name="Cui Y."/>
            <person name="Leung E.L."/>
            <person name="Nong W."/>
            <person name="Shin S.K."/>
            <person name="Au S.W."/>
            <person name="Jeong K.Y."/>
            <person name="Chew F.T."/>
            <person name="Hui J.H."/>
            <person name="Leung T.F."/>
            <person name="Tungtrongchitr A."/>
            <person name="Zhong N."/>
            <person name="Liu Z."/>
            <person name="Tsui S.K."/>
        </authorList>
    </citation>
    <scope>NUCLEOTIDE SEQUENCE [LARGE SCALE GENOMIC DNA]</scope>
    <source>
        <strain evidence="7">Derp</strain>
    </source>
</reference>
<feature type="coiled-coil region" evidence="4">
    <location>
        <begin position="508"/>
        <end position="535"/>
    </location>
</feature>
<sequence length="917" mass="106193">WPSQNHHHHYRIYASYDDFRHWTDGHRTFANISNAIKKLNYSTNQANNNNNNDSKLTNNNDGFRLRSSLQQQQQQKHSNLTNNEQQMENKLKLANQNQERMRCGQIISNWMFNNNNNNDGHRLESSHVTNQSNSLLSSILMIKSMFNNHHRHQQQQPCHCSLNIFIPWYVCGVRYCPIQQQQQSDQQSDQQQNTQRYRCGVRTCRKRYQFTFAVPNHIHCLSDFDPTLSSDTMMAFDNFIINNDNEIESLLWADKMSTDEMKSFQDVVDNTSLIPIFLHIRNSILKFWLINPKQQLLLENVYQRLEQPFNSDLNFISRIFYFLERYGYINFGVFQITKPMIMMKPKKIGIIGAGIAGLIAARQLKYFGFDVLVFEARNRLGGRIWTYDQKADVGAFVITGLLGNPIRVLAKQINLEMRPINQKCPLYLKNSIVDKSKDEVLENVFNTILESTSDMVKEKNLTTDTDHEQHQPLSLGDGLAIIIELHERQVRQEYLKHLNDIYFCQDILSKSLDTLKELEITIEELYDKHRESLQMKIARNPKQEYSFRVNRYDLNRSIELYQVTRQKCEHLEKRLKDLETKTRSIPIEYLSAVDRRILDWHFANLEFATGTSLNNLSLQHWDMDDDYAFAGPQMYAKNGQNQIAQSLANGGVDFEIKLNQMVQTIQLTANGVEIQTLQNIEKLDKKSSLSQQQQSTTSYMVDAVLCTLPLGVLKNSINETTLNSLNSIKFIPPLPDYKCQAINRLGFGNLNKVVLIFEKIFWDLQTHLFGNVSSMTKNRGELFLFTSVQRKQPVLVAFIAGDAADNLEQMSDEQIKSKCLSILTEMFGQLPLLKNYFVTRWKSDPWSQGSYSYVARGATGDDFDYLAEPVFYPSNTNSNNANLPVDNQQLIPRLFFAGEHTIRNYPSTVHGALLSGL</sequence>
<dbReference type="Pfam" id="PF04433">
    <property type="entry name" value="SWIRM"/>
    <property type="match status" value="1"/>
</dbReference>
<evidence type="ECO:0000313" key="8">
    <source>
        <dbReference type="Proteomes" id="UP000887458"/>
    </source>
</evidence>
<dbReference type="InterPro" id="IPR036188">
    <property type="entry name" value="FAD/NAD-bd_sf"/>
</dbReference>
<name>A0ABQ8JUP1_DERPT</name>
<keyword evidence="8" id="KW-1185">Reference proteome</keyword>
<dbReference type="Gene3D" id="3.50.50.60">
    <property type="entry name" value="FAD/NAD(P)-binding domain"/>
    <property type="match status" value="1"/>
</dbReference>
<dbReference type="Gene3D" id="3.90.660.10">
    <property type="match status" value="1"/>
</dbReference>
<dbReference type="InterPro" id="IPR002937">
    <property type="entry name" value="Amino_oxidase"/>
</dbReference>
<dbReference type="Pfam" id="PF22873">
    <property type="entry name" value="OAF_C"/>
    <property type="match status" value="1"/>
</dbReference>
<evidence type="ECO:0000259" key="6">
    <source>
        <dbReference type="PROSITE" id="PS50934"/>
    </source>
</evidence>
<evidence type="ECO:0000256" key="1">
    <source>
        <dbReference type="ARBA" id="ARBA00004123"/>
    </source>
</evidence>
<dbReference type="Proteomes" id="UP000887458">
    <property type="component" value="Unassembled WGS sequence"/>
</dbReference>
<accession>A0ABQ8JUP1</accession>
<evidence type="ECO:0000256" key="5">
    <source>
        <dbReference type="SAM" id="MobiDB-lite"/>
    </source>
</evidence>
<evidence type="ECO:0000256" key="3">
    <source>
        <dbReference type="ARBA" id="ARBA00023002"/>
    </source>
</evidence>
<dbReference type="InterPro" id="IPR009057">
    <property type="entry name" value="Homeodomain-like_sf"/>
</dbReference>
<dbReference type="InterPro" id="IPR053897">
    <property type="entry name" value="Oaf_C"/>
</dbReference>
<keyword evidence="3" id="KW-0560">Oxidoreductase</keyword>
<comment type="caution">
    <text evidence="7">The sequence shown here is derived from an EMBL/GenBank/DDBJ whole genome shotgun (WGS) entry which is preliminary data.</text>
</comment>
<feature type="compositionally biased region" description="Low complexity" evidence="5">
    <location>
        <begin position="43"/>
        <end position="61"/>
    </location>
</feature>
<gene>
    <name evidence="7" type="primary">KDM1A_2</name>
    <name evidence="7" type="ORF">DERP_010917</name>
</gene>
<organism evidence="7 8">
    <name type="scientific">Dermatophagoides pteronyssinus</name>
    <name type="common">European house dust mite</name>
    <dbReference type="NCBI Taxonomy" id="6956"/>
    <lineage>
        <taxon>Eukaryota</taxon>
        <taxon>Metazoa</taxon>
        <taxon>Ecdysozoa</taxon>
        <taxon>Arthropoda</taxon>
        <taxon>Chelicerata</taxon>
        <taxon>Arachnida</taxon>
        <taxon>Acari</taxon>
        <taxon>Acariformes</taxon>
        <taxon>Sarcoptiformes</taxon>
        <taxon>Astigmata</taxon>
        <taxon>Psoroptidia</taxon>
        <taxon>Analgoidea</taxon>
        <taxon>Pyroglyphidae</taxon>
        <taxon>Dermatophagoidinae</taxon>
        <taxon>Dermatophagoides</taxon>
    </lineage>
</organism>